<dbReference type="FunFam" id="1.10.340.70:FF:000003">
    <property type="entry name" value="Protein CBG25708"/>
    <property type="match status" value="1"/>
</dbReference>
<sequence>KDFGQVDALSRLIASHSSTPEDYVIANVDVDIDAEFIENCRHLPVSTETIRTATKDNPVINKVIDYTKSGNWPKIDRNSPFWQYYNRRDTLTTVEDCLLTASRIVIPRSLQRRVLHTLHKAHPRQTSMKMLARSYVYWPTLDNDIEQLVKNCSKCASVAKDPVKAELCSWPKANSPWTRVHTDLAGPMNGRFYLILVDAYSKWPEIVQMSSISSTATIQVMKDIFAKFGNPTTLVTDNGTQFTSTQFALFCRSRGINHIRTPPFHPQSNGQAERFVDTFKRGLA</sequence>
<feature type="non-terminal residue" evidence="3">
    <location>
        <position position="284"/>
    </location>
</feature>
<dbReference type="PANTHER" id="PTHR37984:SF5">
    <property type="entry name" value="PROTEIN NYNRIN-LIKE"/>
    <property type="match status" value="1"/>
</dbReference>
<dbReference type="InterPro" id="IPR041588">
    <property type="entry name" value="Integrase_H2C2"/>
</dbReference>
<dbReference type="Pfam" id="PF00665">
    <property type="entry name" value="rve"/>
    <property type="match status" value="1"/>
</dbReference>
<organism evidence="3 4">
    <name type="scientific">Teladorsagia circumcincta</name>
    <name type="common">Brown stomach worm</name>
    <name type="synonym">Ostertagia circumcincta</name>
    <dbReference type="NCBI Taxonomy" id="45464"/>
    <lineage>
        <taxon>Eukaryota</taxon>
        <taxon>Metazoa</taxon>
        <taxon>Ecdysozoa</taxon>
        <taxon>Nematoda</taxon>
        <taxon>Chromadorea</taxon>
        <taxon>Rhabditida</taxon>
        <taxon>Rhabditina</taxon>
        <taxon>Rhabditomorpha</taxon>
        <taxon>Strongyloidea</taxon>
        <taxon>Trichostrongylidae</taxon>
        <taxon>Teladorsagia</taxon>
    </lineage>
</organism>
<dbReference type="Gene3D" id="1.10.340.70">
    <property type="match status" value="1"/>
</dbReference>
<dbReference type="Pfam" id="PF17921">
    <property type="entry name" value="Integrase_H2C2"/>
    <property type="match status" value="1"/>
</dbReference>
<accession>A0A2G9T4J9</accession>
<dbReference type="OrthoDB" id="5978836at2759"/>
<dbReference type="InterPro" id="IPR012337">
    <property type="entry name" value="RNaseH-like_sf"/>
</dbReference>
<dbReference type="PANTHER" id="PTHR37984">
    <property type="entry name" value="PROTEIN CBG26694"/>
    <property type="match status" value="1"/>
</dbReference>
<evidence type="ECO:0000256" key="1">
    <source>
        <dbReference type="ARBA" id="ARBA00012493"/>
    </source>
</evidence>
<dbReference type="Gene3D" id="3.30.420.10">
    <property type="entry name" value="Ribonuclease H-like superfamily/Ribonuclease H"/>
    <property type="match status" value="1"/>
</dbReference>
<name>A0A2G9T4J9_TELCI</name>
<evidence type="ECO:0000259" key="2">
    <source>
        <dbReference type="PROSITE" id="PS50994"/>
    </source>
</evidence>
<dbReference type="Proteomes" id="UP000230423">
    <property type="component" value="Unassembled WGS sequence"/>
</dbReference>
<dbReference type="PROSITE" id="PS50994">
    <property type="entry name" value="INTEGRASE"/>
    <property type="match status" value="1"/>
</dbReference>
<feature type="non-terminal residue" evidence="3">
    <location>
        <position position="1"/>
    </location>
</feature>
<dbReference type="GO" id="GO:0003676">
    <property type="term" value="F:nucleic acid binding"/>
    <property type="evidence" value="ECO:0007669"/>
    <property type="project" value="InterPro"/>
</dbReference>
<dbReference type="InterPro" id="IPR001584">
    <property type="entry name" value="Integrase_cat-core"/>
</dbReference>
<feature type="domain" description="Integrase catalytic" evidence="2">
    <location>
        <begin position="172"/>
        <end position="284"/>
    </location>
</feature>
<reference evidence="3 4" key="1">
    <citation type="submission" date="2015-09" db="EMBL/GenBank/DDBJ databases">
        <title>Draft genome of the parasitic nematode Teladorsagia circumcincta isolate WARC Sus (inbred).</title>
        <authorList>
            <person name="Mitreva M."/>
        </authorList>
    </citation>
    <scope>NUCLEOTIDE SEQUENCE [LARGE SCALE GENOMIC DNA]</scope>
    <source>
        <strain evidence="3 4">S</strain>
    </source>
</reference>
<protein>
    <recommendedName>
        <fullName evidence="1">RNA-directed DNA polymerase</fullName>
        <ecNumber evidence="1">2.7.7.49</ecNumber>
    </recommendedName>
</protein>
<keyword evidence="4" id="KW-1185">Reference proteome</keyword>
<dbReference type="EMBL" id="KZ424562">
    <property type="protein sequence ID" value="PIO52865.1"/>
    <property type="molecule type" value="Genomic_DNA"/>
</dbReference>
<evidence type="ECO:0000313" key="3">
    <source>
        <dbReference type="EMBL" id="PIO52865.1"/>
    </source>
</evidence>
<gene>
    <name evidence="3" type="ORF">TELCIR_25822</name>
</gene>
<dbReference type="SUPFAM" id="SSF53098">
    <property type="entry name" value="Ribonuclease H-like"/>
    <property type="match status" value="1"/>
</dbReference>
<dbReference type="AlphaFoldDB" id="A0A2G9T4J9"/>
<dbReference type="InterPro" id="IPR050951">
    <property type="entry name" value="Retrovirus_Pol_polyprotein"/>
</dbReference>
<dbReference type="EC" id="2.7.7.49" evidence="1"/>
<dbReference type="GO" id="GO:0003964">
    <property type="term" value="F:RNA-directed DNA polymerase activity"/>
    <property type="evidence" value="ECO:0007669"/>
    <property type="project" value="UniProtKB-EC"/>
</dbReference>
<dbReference type="GO" id="GO:0015074">
    <property type="term" value="P:DNA integration"/>
    <property type="evidence" value="ECO:0007669"/>
    <property type="project" value="InterPro"/>
</dbReference>
<dbReference type="InterPro" id="IPR036397">
    <property type="entry name" value="RNaseH_sf"/>
</dbReference>
<proteinExistence type="predicted"/>
<evidence type="ECO:0000313" key="4">
    <source>
        <dbReference type="Proteomes" id="UP000230423"/>
    </source>
</evidence>